<dbReference type="Proteomes" id="UP000193355">
    <property type="component" value="Unassembled WGS sequence"/>
</dbReference>
<dbReference type="RefSeq" id="WP_085545362.1">
    <property type="nucleotide sequence ID" value="NZ_FXBB01000035.1"/>
</dbReference>
<dbReference type="STRING" id="561720.SAMN06275492_13515"/>
<keyword evidence="2" id="KW-1185">Reference proteome</keyword>
<dbReference type="EMBL" id="FXBB01000035">
    <property type="protein sequence ID" value="SMG44241.1"/>
    <property type="molecule type" value="Genomic_DNA"/>
</dbReference>
<name>A0A1X7KRK8_9BACT</name>
<protein>
    <submittedName>
        <fullName evidence="1">Uncharacterized protein</fullName>
    </submittedName>
</protein>
<sequence length="167" mass="19579">MFDKYDYMRERFPKYIGDSYAIHLVARLNWNDRFDRNSVTRSLEAYFKAKKRDYWERLESYCEKNRIPWHEGMITLNMMQSFDKVLTKFMKFEGRFGDVRRINEVFASPESLAKALGTTYVPPEPVVKVKASPSGNTPASCPSQTCSHAGRGFLPSQAGFWEDWDYE</sequence>
<organism evidence="1 2">
    <name type="scientific">Dethiosulfovibrio salsuginis</name>
    <dbReference type="NCBI Taxonomy" id="561720"/>
    <lineage>
        <taxon>Bacteria</taxon>
        <taxon>Thermotogati</taxon>
        <taxon>Synergistota</taxon>
        <taxon>Synergistia</taxon>
        <taxon>Synergistales</taxon>
        <taxon>Dethiosulfovibrionaceae</taxon>
        <taxon>Dethiosulfovibrio</taxon>
    </lineage>
</organism>
<gene>
    <name evidence="1" type="ORF">SAMN06275492_13515</name>
</gene>
<evidence type="ECO:0000313" key="1">
    <source>
        <dbReference type="EMBL" id="SMG44241.1"/>
    </source>
</evidence>
<dbReference type="AlphaFoldDB" id="A0A1X7KRK8"/>
<proteinExistence type="predicted"/>
<accession>A0A1X7KRK8</accession>
<evidence type="ECO:0000313" key="2">
    <source>
        <dbReference type="Proteomes" id="UP000193355"/>
    </source>
</evidence>
<reference evidence="2" key="1">
    <citation type="submission" date="2017-04" db="EMBL/GenBank/DDBJ databases">
        <authorList>
            <person name="Varghese N."/>
            <person name="Submissions S."/>
        </authorList>
    </citation>
    <scope>NUCLEOTIDE SEQUENCE [LARGE SCALE GENOMIC DNA]</scope>
    <source>
        <strain evidence="2">USBA 82</strain>
    </source>
</reference>
<dbReference type="OrthoDB" id="9800955at2"/>